<name>A0A3Q0SVT0_AMPCI</name>
<evidence type="ECO:0000313" key="3">
    <source>
        <dbReference type="Ensembl" id="ENSACIP00000027696.1"/>
    </source>
</evidence>
<dbReference type="GO" id="GO:0019731">
    <property type="term" value="P:antibacterial humoral response"/>
    <property type="evidence" value="ECO:0007669"/>
    <property type="project" value="TreeGrafter"/>
</dbReference>
<evidence type="ECO:0000256" key="1">
    <source>
        <dbReference type="SAM" id="SignalP"/>
    </source>
</evidence>
<evidence type="ECO:0000313" key="4">
    <source>
        <dbReference type="Proteomes" id="UP000261340"/>
    </source>
</evidence>
<reference evidence="3" key="2">
    <citation type="submission" date="2025-09" db="UniProtKB">
        <authorList>
            <consortium name="Ensembl"/>
        </authorList>
    </citation>
    <scope>IDENTIFICATION</scope>
</reference>
<dbReference type="PRINTS" id="PR00003">
    <property type="entry name" value="4DISULPHCORE"/>
</dbReference>
<dbReference type="AlphaFoldDB" id="A0A3Q0SVT0"/>
<feature type="chain" id="PRO_5018545183" description="WAP domain-containing protein" evidence="1">
    <location>
        <begin position="27"/>
        <end position="120"/>
    </location>
</feature>
<dbReference type="InterPro" id="IPR036645">
    <property type="entry name" value="Elafin-like_sf"/>
</dbReference>
<sequence>MDKHWSTVCALIAAFCALVHFGTVFSEDPTAPGVCPHRIYVHANCVEDCYSDSDCPNNEKCCPNGCGHECMPAPGVCPRRYWDFIGCVKLCSNDGDCPKKEKCCSTGCGRACMAPNTGVR</sequence>
<keyword evidence="4" id="KW-1185">Reference proteome</keyword>
<dbReference type="SMART" id="SM00217">
    <property type="entry name" value="WAP"/>
    <property type="match status" value="2"/>
</dbReference>
<dbReference type="GO" id="GO:0045087">
    <property type="term" value="P:innate immune response"/>
    <property type="evidence" value="ECO:0007669"/>
    <property type="project" value="TreeGrafter"/>
</dbReference>
<dbReference type="InterPro" id="IPR050514">
    <property type="entry name" value="WAP_four-disulfide_core"/>
</dbReference>
<reference evidence="3" key="1">
    <citation type="submission" date="2025-08" db="UniProtKB">
        <authorList>
            <consortium name="Ensembl"/>
        </authorList>
    </citation>
    <scope>IDENTIFICATION</scope>
</reference>
<dbReference type="PANTHER" id="PTHR19441:SF95">
    <property type="entry name" value="PERLWAPIN ISOFORM X1"/>
    <property type="match status" value="1"/>
</dbReference>
<dbReference type="GeneTree" id="ENSGT01060000248817"/>
<dbReference type="STRING" id="61819.ENSACIP00000027696"/>
<dbReference type="Proteomes" id="UP000261340">
    <property type="component" value="Unplaced"/>
</dbReference>
<evidence type="ECO:0000259" key="2">
    <source>
        <dbReference type="PROSITE" id="PS51390"/>
    </source>
</evidence>
<proteinExistence type="predicted"/>
<keyword evidence="1" id="KW-0732">Signal</keyword>
<dbReference type="Gene3D" id="4.10.75.10">
    <property type="entry name" value="Elafin-like"/>
    <property type="match status" value="2"/>
</dbReference>
<feature type="signal peptide" evidence="1">
    <location>
        <begin position="1"/>
        <end position="26"/>
    </location>
</feature>
<accession>A0A3Q0SVT0</accession>
<dbReference type="GO" id="GO:0004867">
    <property type="term" value="F:serine-type endopeptidase inhibitor activity"/>
    <property type="evidence" value="ECO:0007669"/>
    <property type="project" value="TreeGrafter"/>
</dbReference>
<dbReference type="PROSITE" id="PS51390">
    <property type="entry name" value="WAP"/>
    <property type="match status" value="2"/>
</dbReference>
<dbReference type="Ensembl" id="ENSACIT00000028426.1">
    <property type="protein sequence ID" value="ENSACIP00000027696.1"/>
    <property type="gene ID" value="ENSACIG00000021460.1"/>
</dbReference>
<dbReference type="PANTHER" id="PTHR19441">
    <property type="entry name" value="WHEY ACDIC PROTEIN WAP"/>
    <property type="match status" value="1"/>
</dbReference>
<feature type="domain" description="WAP" evidence="2">
    <location>
        <begin position="28"/>
        <end position="68"/>
    </location>
</feature>
<dbReference type="InterPro" id="IPR008197">
    <property type="entry name" value="WAP_dom"/>
</dbReference>
<organism evidence="3 4">
    <name type="scientific">Amphilophus citrinellus</name>
    <name type="common">Midas cichlid</name>
    <name type="synonym">Cichlasoma citrinellum</name>
    <dbReference type="NCBI Taxonomy" id="61819"/>
    <lineage>
        <taxon>Eukaryota</taxon>
        <taxon>Metazoa</taxon>
        <taxon>Chordata</taxon>
        <taxon>Craniata</taxon>
        <taxon>Vertebrata</taxon>
        <taxon>Euteleostomi</taxon>
        <taxon>Actinopterygii</taxon>
        <taxon>Neopterygii</taxon>
        <taxon>Teleostei</taxon>
        <taxon>Neoteleostei</taxon>
        <taxon>Acanthomorphata</taxon>
        <taxon>Ovalentaria</taxon>
        <taxon>Cichlomorphae</taxon>
        <taxon>Cichliformes</taxon>
        <taxon>Cichlidae</taxon>
        <taxon>New World cichlids</taxon>
        <taxon>Cichlasomatinae</taxon>
        <taxon>Heroini</taxon>
        <taxon>Amphilophus</taxon>
    </lineage>
</organism>
<protein>
    <recommendedName>
        <fullName evidence="2">WAP domain-containing protein</fullName>
    </recommendedName>
</protein>
<dbReference type="OMA" id="NPCENLC"/>
<dbReference type="SUPFAM" id="SSF57256">
    <property type="entry name" value="Elafin-like"/>
    <property type="match status" value="2"/>
</dbReference>
<dbReference type="GO" id="GO:0005615">
    <property type="term" value="C:extracellular space"/>
    <property type="evidence" value="ECO:0007669"/>
    <property type="project" value="TreeGrafter"/>
</dbReference>
<dbReference type="Pfam" id="PF00095">
    <property type="entry name" value="WAP"/>
    <property type="match status" value="2"/>
</dbReference>
<feature type="domain" description="WAP" evidence="2">
    <location>
        <begin position="70"/>
        <end position="116"/>
    </location>
</feature>